<organism evidence="1 2">
    <name type="scientific">Artemia franciscana</name>
    <name type="common">Brine shrimp</name>
    <name type="synonym">Artemia sanfranciscana</name>
    <dbReference type="NCBI Taxonomy" id="6661"/>
    <lineage>
        <taxon>Eukaryota</taxon>
        <taxon>Metazoa</taxon>
        <taxon>Ecdysozoa</taxon>
        <taxon>Arthropoda</taxon>
        <taxon>Crustacea</taxon>
        <taxon>Branchiopoda</taxon>
        <taxon>Anostraca</taxon>
        <taxon>Artemiidae</taxon>
        <taxon>Artemia</taxon>
    </lineage>
</organism>
<accession>A0AA88IF12</accession>
<comment type="caution">
    <text evidence="1">The sequence shown here is derived from an EMBL/GenBank/DDBJ whole genome shotgun (WGS) entry which is preliminary data.</text>
</comment>
<protein>
    <submittedName>
        <fullName evidence="1">Uncharacterized protein</fullName>
    </submittedName>
</protein>
<proteinExistence type="predicted"/>
<reference evidence="1" key="1">
    <citation type="submission" date="2023-07" db="EMBL/GenBank/DDBJ databases">
        <title>Chromosome-level genome assembly of Artemia franciscana.</title>
        <authorList>
            <person name="Jo E."/>
        </authorList>
    </citation>
    <scope>NUCLEOTIDE SEQUENCE</scope>
    <source>
        <tissue evidence="1">Whole body</tissue>
    </source>
</reference>
<keyword evidence="2" id="KW-1185">Reference proteome</keyword>
<evidence type="ECO:0000313" key="2">
    <source>
        <dbReference type="Proteomes" id="UP001187531"/>
    </source>
</evidence>
<sequence>MNMQNKPHVTSYLSGFSQNELIARFGTGLVQRIVAKVNESHFFVVFADGHRLSATKIRLAVGVQYADVEGATKERFLTVVDSESKKEVDISEEIPQVTRSLVSMKTNWPFNAIILPAT</sequence>
<dbReference type="EMBL" id="JAVRJZ010000001">
    <property type="protein sequence ID" value="KAK2727490.1"/>
    <property type="molecule type" value="Genomic_DNA"/>
</dbReference>
<gene>
    <name evidence="1" type="ORF">QYM36_008101</name>
</gene>
<evidence type="ECO:0000313" key="1">
    <source>
        <dbReference type="EMBL" id="KAK2727490.1"/>
    </source>
</evidence>
<dbReference type="AlphaFoldDB" id="A0AA88IF12"/>
<dbReference type="Proteomes" id="UP001187531">
    <property type="component" value="Unassembled WGS sequence"/>
</dbReference>
<name>A0AA88IF12_ARTSF</name>